<evidence type="ECO:0000313" key="3">
    <source>
        <dbReference type="Proteomes" id="UP000814243"/>
    </source>
</evidence>
<proteinExistence type="predicted"/>
<reference evidence="2" key="1">
    <citation type="journal article" date="2021" name="G3 (Bethesda)">
        <title>Genome and transcriptome analysis of the beet armyworm Spodoptera exigua reveals targets for pest control. .</title>
        <authorList>
            <person name="Simon S."/>
            <person name="Breeschoten T."/>
            <person name="Jansen H.J."/>
            <person name="Dirks R.P."/>
            <person name="Schranz M.E."/>
            <person name="Ros V.I.D."/>
        </authorList>
    </citation>
    <scope>NUCLEOTIDE SEQUENCE</scope>
    <source>
        <strain evidence="2">TB_SE_WUR_2020</strain>
    </source>
</reference>
<gene>
    <name evidence="2" type="ORF">HF086_005001</name>
</gene>
<comment type="caution">
    <text evidence="2">The sequence shown here is derived from an EMBL/GenBank/DDBJ whole genome shotgun (WGS) entry which is preliminary data.</text>
</comment>
<sequence length="74" mass="8481">MWWHRVMLASSRIRLRCGPCSQYIAPDARPNRFVPKQGPQEHPHGCRDQGEKPESLPYKVLKDQVFAPTASGHE</sequence>
<evidence type="ECO:0000256" key="1">
    <source>
        <dbReference type="SAM" id="MobiDB-lite"/>
    </source>
</evidence>
<protein>
    <submittedName>
        <fullName evidence="2">Uncharacterized protein</fullName>
    </submittedName>
</protein>
<evidence type="ECO:0000313" key="2">
    <source>
        <dbReference type="EMBL" id="KAH9628841.1"/>
    </source>
</evidence>
<dbReference type="EMBL" id="JACEFF010000894">
    <property type="protein sequence ID" value="KAH9628841.1"/>
    <property type="molecule type" value="Genomic_DNA"/>
</dbReference>
<organism evidence="2 3">
    <name type="scientific">Spodoptera exigua</name>
    <name type="common">Beet armyworm</name>
    <name type="synonym">Noctua fulgens</name>
    <dbReference type="NCBI Taxonomy" id="7107"/>
    <lineage>
        <taxon>Eukaryota</taxon>
        <taxon>Metazoa</taxon>
        <taxon>Ecdysozoa</taxon>
        <taxon>Arthropoda</taxon>
        <taxon>Hexapoda</taxon>
        <taxon>Insecta</taxon>
        <taxon>Pterygota</taxon>
        <taxon>Neoptera</taxon>
        <taxon>Endopterygota</taxon>
        <taxon>Lepidoptera</taxon>
        <taxon>Glossata</taxon>
        <taxon>Ditrysia</taxon>
        <taxon>Noctuoidea</taxon>
        <taxon>Noctuidae</taxon>
        <taxon>Amphipyrinae</taxon>
        <taxon>Spodoptera</taxon>
    </lineage>
</organism>
<dbReference type="Proteomes" id="UP000814243">
    <property type="component" value="Unassembled WGS sequence"/>
</dbReference>
<name>A0A922M207_SPOEX</name>
<feature type="region of interest" description="Disordered" evidence="1">
    <location>
        <begin position="28"/>
        <end position="60"/>
    </location>
</feature>
<dbReference type="AlphaFoldDB" id="A0A922M207"/>
<accession>A0A922M207</accession>
<feature type="compositionally biased region" description="Basic and acidic residues" evidence="1">
    <location>
        <begin position="39"/>
        <end position="54"/>
    </location>
</feature>